<gene>
    <name evidence="1" type="ORF">Air01nite_66030</name>
</gene>
<sequence>MPFDSYPAVPLLPCPPGGVDRRAIEAASAEWVHSTAFGALLREFGGKLGGGPLGEVLDEAERFSAEAWDFRRGAERSGATEVTFPSHVEVLVREAATALGLAGRTRPAATAYDHVLILGGGVRTSLARAHHLADLLRGGVETPAVTGLGSFRPLPSETRDASEFGLPECETEADAVEQALRRALGLSDGPLEHVGEKAGEPWRVRAYPAHRPTVSVLAAPPSRPGARANTGDTLVGWTDLVATAPAAGARLLLVTTDLFVPFQHTDAVRLLGLGYGCGVETVGLALAGPQSWLRAPTTSAILQEVRSAIVSMRKLHLALAG</sequence>
<comment type="caution">
    <text evidence="1">The sequence shown here is derived from an EMBL/GenBank/DDBJ whole genome shotgun (WGS) entry which is preliminary data.</text>
</comment>
<reference evidence="1 2" key="1">
    <citation type="submission" date="2021-01" db="EMBL/GenBank/DDBJ databases">
        <title>Whole genome shotgun sequence of Asanoa iriomotensis NBRC 100142.</title>
        <authorList>
            <person name="Komaki H."/>
            <person name="Tamura T."/>
        </authorList>
    </citation>
    <scope>NUCLEOTIDE SEQUENCE [LARGE SCALE GENOMIC DNA]</scope>
    <source>
        <strain evidence="1 2">NBRC 100142</strain>
    </source>
</reference>
<proteinExistence type="predicted"/>
<dbReference type="EMBL" id="BONC01000069">
    <property type="protein sequence ID" value="GIF60508.1"/>
    <property type="molecule type" value="Genomic_DNA"/>
</dbReference>
<dbReference type="Proteomes" id="UP000624325">
    <property type="component" value="Unassembled WGS sequence"/>
</dbReference>
<organism evidence="1 2">
    <name type="scientific">Asanoa iriomotensis</name>
    <dbReference type="NCBI Taxonomy" id="234613"/>
    <lineage>
        <taxon>Bacteria</taxon>
        <taxon>Bacillati</taxon>
        <taxon>Actinomycetota</taxon>
        <taxon>Actinomycetes</taxon>
        <taxon>Micromonosporales</taxon>
        <taxon>Micromonosporaceae</taxon>
        <taxon>Asanoa</taxon>
    </lineage>
</organism>
<accession>A0ABQ4CCL6</accession>
<name>A0ABQ4CCL6_9ACTN</name>
<keyword evidence="2" id="KW-1185">Reference proteome</keyword>
<evidence type="ECO:0000313" key="1">
    <source>
        <dbReference type="EMBL" id="GIF60508.1"/>
    </source>
</evidence>
<evidence type="ECO:0000313" key="2">
    <source>
        <dbReference type="Proteomes" id="UP000624325"/>
    </source>
</evidence>
<protein>
    <submittedName>
        <fullName evidence="1">Uncharacterized protein</fullName>
    </submittedName>
</protein>
<dbReference type="RefSeq" id="WP_203707326.1">
    <property type="nucleotide sequence ID" value="NZ_BAAALU010000007.1"/>
</dbReference>